<dbReference type="Pfam" id="PF00291">
    <property type="entry name" value="PALP"/>
    <property type="match status" value="1"/>
</dbReference>
<dbReference type="Proteomes" id="UP000406184">
    <property type="component" value="Unassembled WGS sequence"/>
</dbReference>
<reference evidence="6 7" key="1">
    <citation type="submission" date="2019-07" db="EMBL/GenBank/DDBJ databases">
        <authorList>
            <person name="Hibberd C M."/>
            <person name="Gehrig L. J."/>
            <person name="Chang H.-W."/>
            <person name="Venkatesh S."/>
        </authorList>
    </citation>
    <scope>NUCLEOTIDE SEQUENCE [LARGE SCALE GENOMIC DNA]</scope>
    <source>
        <strain evidence="6">Faecalibacterium_prausnitzii_JG_BgPS064</strain>
    </source>
</reference>
<proteinExistence type="inferred from homology"/>
<name>A0A564TNB1_9FIRM</name>
<evidence type="ECO:0000313" key="7">
    <source>
        <dbReference type="Proteomes" id="UP000406184"/>
    </source>
</evidence>
<dbReference type="SUPFAM" id="SSF53686">
    <property type="entry name" value="Tryptophan synthase beta subunit-like PLP-dependent enzymes"/>
    <property type="match status" value="1"/>
</dbReference>
<dbReference type="InterPro" id="IPR050147">
    <property type="entry name" value="Ser/Thr_Dehydratase"/>
</dbReference>
<feature type="domain" description="Tryptophan synthase beta chain-like PALP" evidence="5">
    <location>
        <begin position="102"/>
        <end position="397"/>
    </location>
</feature>
<dbReference type="NCBIfam" id="TIGR02035">
    <property type="entry name" value="D_Ser_am_lyase"/>
    <property type="match status" value="1"/>
</dbReference>
<organism evidence="6 7">
    <name type="scientific">Faecalibacterium prausnitzii</name>
    <dbReference type="NCBI Taxonomy" id="853"/>
    <lineage>
        <taxon>Bacteria</taxon>
        <taxon>Bacillati</taxon>
        <taxon>Bacillota</taxon>
        <taxon>Clostridia</taxon>
        <taxon>Eubacteriales</taxon>
        <taxon>Oscillospiraceae</taxon>
        <taxon>Faecalibacterium</taxon>
    </lineage>
</organism>
<dbReference type="NCBIfam" id="NF002823">
    <property type="entry name" value="PRK02991.1"/>
    <property type="match status" value="1"/>
</dbReference>
<dbReference type="InterPro" id="IPR011780">
    <property type="entry name" value="D_Ser_am_lyase"/>
</dbReference>
<keyword evidence="7" id="KW-1185">Reference proteome</keyword>
<keyword evidence="2 4" id="KW-0663">Pyridoxal phosphate</keyword>
<dbReference type="EMBL" id="CABHMY010000100">
    <property type="protein sequence ID" value="VUX08680.1"/>
    <property type="molecule type" value="Genomic_DNA"/>
</dbReference>
<dbReference type="HAMAP" id="MF_01030">
    <property type="entry name" value="D_Ser_dehydrat"/>
    <property type="match status" value="1"/>
</dbReference>
<comment type="similarity">
    <text evidence="4">Belongs to the serine/threonine dehydratase family. DsdA subfamily.</text>
</comment>
<sequence length="449" mass="49007">MAIKEYAAKLIEQDPTLKEIAEQKETLWINPKYLPFELTDAVCQLVVSDADIADAEARLERFAPFIRKCFPETECTNGIIESPLKPIPEMQKALIQATGSPISGNLFLKMDSHLAVAGSVKARGGIYEVLKHAEDLAIAAGKLSETDNYEKLCSDEMRAFFNQYTVQVGSTGNLGLSIGISSAAIGFKVKVHMSADARQWKKDLLRSKGVEVIEYADDYSKAVAEGRKLSDADPMSYFVDDEKSVNLFLGYAVAASRLKKQLEEQGVVVDEQHPLIVYIPTGVGGAPGGVAYGLKRVYKNAVHCFFAEPTLCPSVLLGFATNLYEKVNVHDFGIDGLTEADGLACASPSGFVTRIDSNLVSGDFTIEDAKLYDFMRMLHTTEDVLIEPSSCAAFIGPVHLESTEAGKAYLAKQGLTADVLKNATHICWATGGRLVPDEVWKEYLVKTIK</sequence>
<dbReference type="GO" id="GO:0016836">
    <property type="term" value="F:hydro-lyase activity"/>
    <property type="evidence" value="ECO:0007669"/>
    <property type="project" value="UniProtKB-UniRule"/>
</dbReference>
<evidence type="ECO:0000256" key="1">
    <source>
        <dbReference type="ARBA" id="ARBA00001933"/>
    </source>
</evidence>
<dbReference type="EC" id="4.3.1.18" evidence="4"/>
<feature type="modified residue" description="N6-(pyridoxal phosphate)lysine" evidence="4">
    <location>
        <position position="121"/>
    </location>
</feature>
<dbReference type="PANTHER" id="PTHR48078:SF9">
    <property type="entry name" value="D-SERINE DEHYDRATASE"/>
    <property type="match status" value="1"/>
</dbReference>
<comment type="catalytic activity">
    <reaction evidence="4">
        <text>D-serine = pyruvate + NH4(+)</text>
        <dbReference type="Rhea" id="RHEA:13977"/>
        <dbReference type="ChEBI" id="CHEBI:15361"/>
        <dbReference type="ChEBI" id="CHEBI:28938"/>
        <dbReference type="ChEBI" id="CHEBI:35247"/>
        <dbReference type="EC" id="4.3.1.18"/>
    </reaction>
</comment>
<dbReference type="GO" id="GO:0030170">
    <property type="term" value="F:pyridoxal phosphate binding"/>
    <property type="evidence" value="ECO:0007669"/>
    <property type="project" value="InterPro"/>
</dbReference>
<evidence type="ECO:0000256" key="3">
    <source>
        <dbReference type="ARBA" id="ARBA00023239"/>
    </source>
</evidence>
<dbReference type="AlphaFoldDB" id="A0A564TNB1"/>
<protein>
    <recommendedName>
        <fullName evidence="4">Probable D-serine dehydratase</fullName>
        <ecNumber evidence="4">4.3.1.18</ecNumber>
    </recommendedName>
    <alternativeName>
        <fullName evidence="4">D-serine deaminase</fullName>
        <shortName evidence="4">DSD</shortName>
    </alternativeName>
</protein>
<accession>A0A564TNB1</accession>
<keyword evidence="3 4" id="KW-0456">Lyase</keyword>
<evidence type="ECO:0000256" key="4">
    <source>
        <dbReference type="HAMAP-Rule" id="MF_01030"/>
    </source>
</evidence>
<evidence type="ECO:0000313" key="6">
    <source>
        <dbReference type="EMBL" id="VUX08680.1"/>
    </source>
</evidence>
<gene>
    <name evidence="4 6" type="primary">dsdA</name>
    <name evidence="6" type="ORF">FPPS064S07_00535</name>
</gene>
<dbReference type="InterPro" id="IPR001926">
    <property type="entry name" value="TrpB-like_PALP"/>
</dbReference>
<dbReference type="GO" id="GO:0036088">
    <property type="term" value="P:D-serine catabolic process"/>
    <property type="evidence" value="ECO:0007669"/>
    <property type="project" value="TreeGrafter"/>
</dbReference>
<dbReference type="RefSeq" id="WP_158398826.1">
    <property type="nucleotide sequence ID" value="NZ_CABHMY010000100.1"/>
</dbReference>
<evidence type="ECO:0000256" key="2">
    <source>
        <dbReference type="ARBA" id="ARBA00022898"/>
    </source>
</evidence>
<comment type="cofactor">
    <cofactor evidence="1 4">
        <name>pyridoxal 5'-phosphate</name>
        <dbReference type="ChEBI" id="CHEBI:597326"/>
    </cofactor>
</comment>
<dbReference type="GO" id="GO:0009097">
    <property type="term" value="P:isoleucine biosynthetic process"/>
    <property type="evidence" value="ECO:0007669"/>
    <property type="project" value="TreeGrafter"/>
</dbReference>
<dbReference type="GO" id="GO:0008721">
    <property type="term" value="F:D-serine ammonia-lyase activity"/>
    <property type="evidence" value="ECO:0007669"/>
    <property type="project" value="UniProtKB-EC"/>
</dbReference>
<dbReference type="InterPro" id="IPR036052">
    <property type="entry name" value="TrpB-like_PALP_sf"/>
</dbReference>
<dbReference type="Gene3D" id="3.40.50.1100">
    <property type="match status" value="2"/>
</dbReference>
<dbReference type="PANTHER" id="PTHR48078">
    <property type="entry name" value="THREONINE DEHYDRATASE, MITOCHONDRIAL-RELATED"/>
    <property type="match status" value="1"/>
</dbReference>
<evidence type="ECO:0000259" key="5">
    <source>
        <dbReference type="Pfam" id="PF00291"/>
    </source>
</evidence>